<dbReference type="OrthoDB" id="5968521at2759"/>
<reference evidence="1" key="2">
    <citation type="submission" date="2022-06" db="UniProtKB">
        <authorList>
            <consortium name="EnsemblMetazoa"/>
        </authorList>
    </citation>
    <scope>IDENTIFICATION</scope>
    <source>
        <strain evidence="1">PS312</strain>
    </source>
</reference>
<organism evidence="1 2">
    <name type="scientific">Pristionchus pacificus</name>
    <name type="common">Parasitic nematode worm</name>
    <dbReference type="NCBI Taxonomy" id="54126"/>
    <lineage>
        <taxon>Eukaryota</taxon>
        <taxon>Metazoa</taxon>
        <taxon>Ecdysozoa</taxon>
        <taxon>Nematoda</taxon>
        <taxon>Chromadorea</taxon>
        <taxon>Rhabditida</taxon>
        <taxon>Rhabditina</taxon>
        <taxon>Diplogasteromorpha</taxon>
        <taxon>Diplogasteroidea</taxon>
        <taxon>Neodiplogasteridae</taxon>
        <taxon>Pristionchus</taxon>
    </lineage>
</organism>
<protein>
    <submittedName>
        <fullName evidence="1">Uncharacterized protein</fullName>
    </submittedName>
</protein>
<accession>A0A2A6CNA7</accession>
<reference evidence="2" key="1">
    <citation type="journal article" date="2008" name="Nat. Genet.">
        <title>The Pristionchus pacificus genome provides a unique perspective on nematode lifestyle and parasitism.</title>
        <authorList>
            <person name="Dieterich C."/>
            <person name="Clifton S.W."/>
            <person name="Schuster L.N."/>
            <person name="Chinwalla A."/>
            <person name="Delehaunty K."/>
            <person name="Dinkelacker I."/>
            <person name="Fulton L."/>
            <person name="Fulton R."/>
            <person name="Godfrey J."/>
            <person name="Minx P."/>
            <person name="Mitreva M."/>
            <person name="Roeseler W."/>
            <person name="Tian H."/>
            <person name="Witte H."/>
            <person name="Yang S.P."/>
            <person name="Wilson R.K."/>
            <person name="Sommer R.J."/>
        </authorList>
    </citation>
    <scope>NUCLEOTIDE SEQUENCE [LARGE SCALE GENOMIC DNA]</scope>
    <source>
        <strain evidence="2">PS312</strain>
    </source>
</reference>
<name>A0A2A6CNA7_PRIPA</name>
<gene>
    <name evidence="1" type="primary">WBGene00284029</name>
</gene>
<evidence type="ECO:0000313" key="1">
    <source>
        <dbReference type="EnsemblMetazoa" id="PPA45660.1"/>
    </source>
</evidence>
<dbReference type="AlphaFoldDB" id="A0A2A6CNA7"/>
<dbReference type="PANTHER" id="PTHR33845:SF1">
    <property type="entry name" value="C2H2-TYPE DOMAIN-CONTAINING PROTEIN"/>
    <property type="match status" value="1"/>
</dbReference>
<keyword evidence="2" id="KW-1185">Reference proteome</keyword>
<sequence>MEQGSEESVRSFRNRIDNAAGFAYPQSKEERITPSMDAFIFGLRRAMYKCLCLSYVLAMYKWEDQRKYFAKRGSYHSLGTIASIPHLAKKNGVAIHSFSFSKAQNGKSSCDRVAAQVKRKLRDFVARENNIRNAKELFSAISQSGLKGLSVYRATVKREKT</sequence>
<evidence type="ECO:0000313" key="2">
    <source>
        <dbReference type="Proteomes" id="UP000005239"/>
    </source>
</evidence>
<proteinExistence type="predicted"/>
<accession>A0A8R1Z1D1</accession>
<dbReference type="Proteomes" id="UP000005239">
    <property type="component" value="Unassembled WGS sequence"/>
</dbReference>
<dbReference type="PANTHER" id="PTHR33845">
    <property type="entry name" value="C2H2-TYPE DOMAIN-CONTAINING PROTEIN"/>
    <property type="match status" value="1"/>
</dbReference>
<dbReference type="EnsemblMetazoa" id="PPA45660.1">
    <property type="protein sequence ID" value="PPA45660.1"/>
    <property type="gene ID" value="WBGene00284029"/>
</dbReference>